<dbReference type="FunFam" id="1.10.630.10:FF:000050">
    <property type="entry name" value="Cytochrome P450 monooxygenase"/>
    <property type="match status" value="1"/>
</dbReference>
<evidence type="ECO:0000313" key="7">
    <source>
        <dbReference type="EMBL" id="KAJ2901597.1"/>
    </source>
</evidence>
<dbReference type="GO" id="GO:0004497">
    <property type="term" value="F:monooxygenase activity"/>
    <property type="evidence" value="ECO:0007669"/>
    <property type="project" value="UniProtKB-KW"/>
</dbReference>
<proteinExistence type="inferred from homology"/>
<comment type="similarity">
    <text evidence="6">Belongs to the cytochrome P450 family.</text>
</comment>
<gene>
    <name evidence="7" type="ORF">MKZ38_001617</name>
</gene>
<protein>
    <recommendedName>
        <fullName evidence="9">Cytochrome P450</fullName>
    </recommendedName>
</protein>
<keyword evidence="6" id="KW-0503">Monooxygenase</keyword>
<dbReference type="PRINTS" id="PR00463">
    <property type="entry name" value="EP450I"/>
</dbReference>
<dbReference type="InterPro" id="IPR036396">
    <property type="entry name" value="Cyt_P450_sf"/>
</dbReference>
<evidence type="ECO:0000256" key="6">
    <source>
        <dbReference type="RuleBase" id="RU000461"/>
    </source>
</evidence>
<dbReference type="EMBL" id="JAKWBI020000145">
    <property type="protein sequence ID" value="KAJ2901597.1"/>
    <property type="molecule type" value="Genomic_DNA"/>
</dbReference>
<evidence type="ECO:0000313" key="8">
    <source>
        <dbReference type="Proteomes" id="UP001201980"/>
    </source>
</evidence>
<dbReference type="InterPro" id="IPR001128">
    <property type="entry name" value="Cyt_P450"/>
</dbReference>
<dbReference type="SUPFAM" id="SSF48264">
    <property type="entry name" value="Cytochrome P450"/>
    <property type="match status" value="1"/>
</dbReference>
<name>A0AAD5WSZ5_9PEZI</name>
<evidence type="ECO:0000256" key="2">
    <source>
        <dbReference type="ARBA" id="ARBA00022617"/>
    </source>
</evidence>
<dbReference type="InterPro" id="IPR017972">
    <property type="entry name" value="Cyt_P450_CS"/>
</dbReference>
<dbReference type="InterPro" id="IPR050121">
    <property type="entry name" value="Cytochrome_P450_monoxygenase"/>
</dbReference>
<dbReference type="GO" id="GO:0016705">
    <property type="term" value="F:oxidoreductase activity, acting on paired donors, with incorporation or reduction of molecular oxygen"/>
    <property type="evidence" value="ECO:0007669"/>
    <property type="project" value="InterPro"/>
</dbReference>
<comment type="cofactor">
    <cofactor evidence="1 5">
        <name>heme</name>
        <dbReference type="ChEBI" id="CHEBI:30413"/>
    </cofactor>
</comment>
<dbReference type="Gene3D" id="1.10.630.10">
    <property type="entry name" value="Cytochrome P450"/>
    <property type="match status" value="1"/>
</dbReference>
<dbReference type="PROSITE" id="PS00086">
    <property type="entry name" value="CYTOCHROME_P450"/>
    <property type="match status" value="1"/>
</dbReference>
<keyword evidence="6" id="KW-0560">Oxidoreductase</keyword>
<keyword evidence="8" id="KW-1185">Reference proteome</keyword>
<dbReference type="GO" id="GO:0020037">
    <property type="term" value="F:heme binding"/>
    <property type="evidence" value="ECO:0007669"/>
    <property type="project" value="InterPro"/>
</dbReference>
<dbReference type="PANTHER" id="PTHR24305">
    <property type="entry name" value="CYTOCHROME P450"/>
    <property type="match status" value="1"/>
</dbReference>
<dbReference type="CDD" id="cd11060">
    <property type="entry name" value="CYP57A1-like"/>
    <property type="match status" value="1"/>
</dbReference>
<dbReference type="InterPro" id="IPR002401">
    <property type="entry name" value="Cyt_P450_E_grp-I"/>
</dbReference>
<dbReference type="PANTHER" id="PTHR24305:SF190">
    <property type="entry name" value="P450, PUTATIVE (EUROFUNG)-RELATED"/>
    <property type="match status" value="1"/>
</dbReference>
<evidence type="ECO:0008006" key="9">
    <source>
        <dbReference type="Google" id="ProtNLM"/>
    </source>
</evidence>
<dbReference type="PRINTS" id="PR00385">
    <property type="entry name" value="P450"/>
</dbReference>
<keyword evidence="2 5" id="KW-0349">Heme</keyword>
<dbReference type="GO" id="GO:0005506">
    <property type="term" value="F:iron ion binding"/>
    <property type="evidence" value="ECO:0007669"/>
    <property type="project" value="InterPro"/>
</dbReference>
<evidence type="ECO:0000256" key="4">
    <source>
        <dbReference type="ARBA" id="ARBA00023004"/>
    </source>
</evidence>
<comment type="caution">
    <text evidence="7">The sequence shown here is derived from an EMBL/GenBank/DDBJ whole genome shotgun (WGS) entry which is preliminary data.</text>
</comment>
<keyword evidence="3 5" id="KW-0479">Metal-binding</keyword>
<sequence>METLSQSISSLSVVLLGLAVVYFCYSAVPFLSESSTSLRSVPGPWLARFSRLWYLKEVSTGQFHHRNVALHKKYGPVVRIAPKQYSISDPSALKIIYGIGNGFAKSGWYDASSAPDGEWKDLFTDRNSARHSANRRVVAKLYSATALRGIEPDVEYCIREFVKQIERIAKSGSTMNLQFWLQCYAFDVISQITLGNTFGFLESGRDHTGIFDSLHGYLKYCALVGVEHELHRPLWWLLNKLPASGLVHIARFTAEQLAHGKKDLGAASEADLASRQNFLSQLFRLQKKDPQKFPDSAIFSTCITNIGAGSDTTSISLCSVLHNLMTHPLALEKLRQEVDAKYSELGSPEFLPFKDTQAMPYLQACIKEALRLHPATGLPLARVVPETGATISGTHFLGGSVVGINTWVMHQNTDIFGPDAQAFRPERWLDQSSEQLSVMERHWIPFGAGSRTCIGKNISLLEMNKLIPVLIKAFDFTAVDGEKARHENYWLVQQVDVLCKITMRRNDNQVGK</sequence>
<dbReference type="AlphaFoldDB" id="A0AAD5WSZ5"/>
<evidence type="ECO:0000256" key="3">
    <source>
        <dbReference type="ARBA" id="ARBA00022723"/>
    </source>
</evidence>
<feature type="binding site" description="axial binding residue" evidence="5">
    <location>
        <position position="453"/>
    </location>
    <ligand>
        <name>heme</name>
        <dbReference type="ChEBI" id="CHEBI:30413"/>
    </ligand>
    <ligandPart>
        <name>Fe</name>
        <dbReference type="ChEBI" id="CHEBI:18248"/>
    </ligandPart>
</feature>
<accession>A0AAD5WSZ5</accession>
<evidence type="ECO:0000256" key="5">
    <source>
        <dbReference type="PIRSR" id="PIRSR602401-1"/>
    </source>
</evidence>
<dbReference type="Pfam" id="PF00067">
    <property type="entry name" value="p450"/>
    <property type="match status" value="1"/>
</dbReference>
<dbReference type="Proteomes" id="UP001201980">
    <property type="component" value="Unassembled WGS sequence"/>
</dbReference>
<organism evidence="7 8">
    <name type="scientific">Zalerion maritima</name>
    <dbReference type="NCBI Taxonomy" id="339359"/>
    <lineage>
        <taxon>Eukaryota</taxon>
        <taxon>Fungi</taxon>
        <taxon>Dikarya</taxon>
        <taxon>Ascomycota</taxon>
        <taxon>Pezizomycotina</taxon>
        <taxon>Sordariomycetes</taxon>
        <taxon>Lulworthiomycetidae</taxon>
        <taxon>Lulworthiales</taxon>
        <taxon>Lulworthiaceae</taxon>
        <taxon>Zalerion</taxon>
    </lineage>
</organism>
<evidence type="ECO:0000256" key="1">
    <source>
        <dbReference type="ARBA" id="ARBA00001971"/>
    </source>
</evidence>
<reference evidence="7" key="1">
    <citation type="submission" date="2022-07" db="EMBL/GenBank/DDBJ databases">
        <title>Draft genome sequence of Zalerion maritima ATCC 34329, a (micro)plastics degrading marine fungus.</title>
        <authorList>
            <person name="Paco A."/>
            <person name="Goncalves M.F.M."/>
            <person name="Rocha-Santos T.A.P."/>
            <person name="Alves A."/>
        </authorList>
    </citation>
    <scope>NUCLEOTIDE SEQUENCE</scope>
    <source>
        <strain evidence="7">ATCC 34329</strain>
    </source>
</reference>
<keyword evidence="4 5" id="KW-0408">Iron</keyword>